<proteinExistence type="predicted"/>
<feature type="transmembrane region" description="Helical" evidence="10">
    <location>
        <begin position="300"/>
        <end position="326"/>
    </location>
</feature>
<keyword evidence="6" id="KW-0915">Sodium</keyword>
<keyword evidence="5 10" id="KW-1133">Transmembrane helix</keyword>
<reference evidence="12 13" key="1">
    <citation type="submission" date="2020-08" db="EMBL/GenBank/DDBJ databases">
        <title>Sequencing the genomes of 1000 actinobacteria strains.</title>
        <authorList>
            <person name="Klenk H.-P."/>
        </authorList>
    </citation>
    <scope>NUCLEOTIDE SEQUENCE [LARGE SCALE GENOMIC DNA]</scope>
    <source>
        <strain evidence="12 13">DSM 16678</strain>
    </source>
</reference>
<feature type="transmembrane region" description="Helical" evidence="10">
    <location>
        <begin position="180"/>
        <end position="201"/>
    </location>
</feature>
<sequence>MEPLIVIVLGLLVIAATAVIAPRVGVAAPLLLVLTGIGVSVLPVVPPVHVEPEWVLAGVLPPLLYSAAVSMPAMDFRREFRAISGLSVVLVVASSLVIGWFATLLVPGLPFAWGVALGAVVSPTDAVATSIVRRLGVSPRVVAVLDGEGLLNDATALVVLRTAIAGAAASVSLGGVLGDFLFAVLVAGLIGFVVGHVDLAVRGRVRDATVNTVLSFTAPFLASVPAEQLGASGLVAAVMAGVVTGYDGPRRLPPQHRLSDAQNWRTVELVLEGAVFLVTGLQLATVVADVRADHGGTGTAVALAAGALVISVVVRAAYVAPLVAGLRRRARRAADRRDRVLVIQDRLRDPESAATAFDRPGARARRARVPSTGQLERMRVRVRRLVADIDYFLAAPLGWRDGAVVVWAGMRGAVTVAAAQTLPEDTPSRPLLVLTAFLVAISSLLLQGGTLPRLVRAVGAAGARPADGTDDRAAVADLLESAAATVPDRTDPDRPLAVVRAQRLALLDARDDGTHSSAALAAALAVLDAEQISLELRSAGGAAG</sequence>
<dbReference type="GO" id="GO:0015386">
    <property type="term" value="F:potassium:proton antiporter activity"/>
    <property type="evidence" value="ECO:0007669"/>
    <property type="project" value="TreeGrafter"/>
</dbReference>
<comment type="caution">
    <text evidence="12">The sequence shown here is derived from an EMBL/GenBank/DDBJ whole genome shotgun (WGS) entry which is preliminary data.</text>
</comment>
<evidence type="ECO:0000256" key="9">
    <source>
        <dbReference type="ARBA" id="ARBA00023201"/>
    </source>
</evidence>
<organism evidence="12 13">
    <name type="scientific">Modestobacter versicolor</name>
    <dbReference type="NCBI Taxonomy" id="429133"/>
    <lineage>
        <taxon>Bacteria</taxon>
        <taxon>Bacillati</taxon>
        <taxon>Actinomycetota</taxon>
        <taxon>Actinomycetes</taxon>
        <taxon>Geodermatophilales</taxon>
        <taxon>Geodermatophilaceae</taxon>
        <taxon>Modestobacter</taxon>
    </lineage>
</organism>
<dbReference type="InterPro" id="IPR018422">
    <property type="entry name" value="Cation/H_exchanger_CPA1"/>
</dbReference>
<keyword evidence="3" id="KW-1003">Cell membrane</keyword>
<evidence type="ECO:0000256" key="4">
    <source>
        <dbReference type="ARBA" id="ARBA00022692"/>
    </source>
</evidence>
<evidence type="ECO:0000256" key="1">
    <source>
        <dbReference type="ARBA" id="ARBA00004651"/>
    </source>
</evidence>
<feature type="transmembrane region" description="Helical" evidence="10">
    <location>
        <begin position="86"/>
        <end position="105"/>
    </location>
</feature>
<keyword evidence="8 10" id="KW-0472">Membrane</keyword>
<evidence type="ECO:0000256" key="5">
    <source>
        <dbReference type="ARBA" id="ARBA00022989"/>
    </source>
</evidence>
<dbReference type="RefSeq" id="WP_183513638.1">
    <property type="nucleotide sequence ID" value="NZ_JACIBU010000001.1"/>
</dbReference>
<evidence type="ECO:0000256" key="3">
    <source>
        <dbReference type="ARBA" id="ARBA00022475"/>
    </source>
</evidence>
<feature type="transmembrane region" description="Helical" evidence="10">
    <location>
        <begin position="111"/>
        <end position="133"/>
    </location>
</feature>
<dbReference type="PANTHER" id="PTHR10110:SF86">
    <property type="entry name" value="SODIUM_HYDROGEN EXCHANGER 7"/>
    <property type="match status" value="1"/>
</dbReference>
<dbReference type="GO" id="GO:0051453">
    <property type="term" value="P:regulation of intracellular pH"/>
    <property type="evidence" value="ECO:0007669"/>
    <property type="project" value="TreeGrafter"/>
</dbReference>
<evidence type="ECO:0000313" key="12">
    <source>
        <dbReference type="EMBL" id="MBB3675680.1"/>
    </source>
</evidence>
<dbReference type="Gene3D" id="6.10.140.1330">
    <property type="match status" value="1"/>
</dbReference>
<dbReference type="Proteomes" id="UP000580718">
    <property type="component" value="Unassembled WGS sequence"/>
</dbReference>
<feature type="domain" description="Cation/H+ exchanger transmembrane" evidence="11">
    <location>
        <begin position="13"/>
        <end position="326"/>
    </location>
</feature>
<dbReference type="GO" id="GO:0005886">
    <property type="term" value="C:plasma membrane"/>
    <property type="evidence" value="ECO:0007669"/>
    <property type="project" value="UniProtKB-SubCell"/>
</dbReference>
<dbReference type="GO" id="GO:0015385">
    <property type="term" value="F:sodium:proton antiporter activity"/>
    <property type="evidence" value="ECO:0007669"/>
    <property type="project" value="InterPro"/>
</dbReference>
<dbReference type="AlphaFoldDB" id="A0A839XVM4"/>
<feature type="domain" description="Cation/H+ exchanger transmembrane" evidence="11">
    <location>
        <begin position="396"/>
        <end position="456"/>
    </location>
</feature>
<feature type="transmembrane region" description="Helical" evidence="10">
    <location>
        <begin position="230"/>
        <end position="248"/>
    </location>
</feature>
<keyword evidence="4 10" id="KW-0812">Transmembrane</keyword>
<dbReference type="Pfam" id="PF00999">
    <property type="entry name" value="Na_H_Exchanger"/>
    <property type="match status" value="2"/>
</dbReference>
<evidence type="ECO:0000256" key="2">
    <source>
        <dbReference type="ARBA" id="ARBA00022448"/>
    </source>
</evidence>
<gene>
    <name evidence="12" type="ORF">FHX36_001415</name>
</gene>
<feature type="transmembrane region" description="Helical" evidence="10">
    <location>
        <begin position="54"/>
        <end position="74"/>
    </location>
</feature>
<feature type="transmembrane region" description="Helical" evidence="10">
    <location>
        <begin position="269"/>
        <end position="288"/>
    </location>
</feature>
<keyword evidence="9" id="KW-0739">Sodium transport</keyword>
<keyword evidence="2" id="KW-0813">Transport</keyword>
<comment type="subcellular location">
    <subcellularLocation>
        <location evidence="1">Cell membrane</location>
        <topology evidence="1">Multi-pass membrane protein</topology>
    </subcellularLocation>
</comment>
<accession>A0A839XVM4</accession>
<evidence type="ECO:0000256" key="8">
    <source>
        <dbReference type="ARBA" id="ARBA00023136"/>
    </source>
</evidence>
<evidence type="ECO:0000259" key="11">
    <source>
        <dbReference type="Pfam" id="PF00999"/>
    </source>
</evidence>
<evidence type="ECO:0000313" key="13">
    <source>
        <dbReference type="Proteomes" id="UP000580718"/>
    </source>
</evidence>
<dbReference type="PANTHER" id="PTHR10110">
    <property type="entry name" value="SODIUM/HYDROGEN EXCHANGER"/>
    <property type="match status" value="1"/>
</dbReference>
<evidence type="ECO:0000256" key="7">
    <source>
        <dbReference type="ARBA" id="ARBA00023065"/>
    </source>
</evidence>
<protein>
    <submittedName>
        <fullName evidence="12">CPA1 family monovalent cation:H+ antiporter</fullName>
    </submittedName>
</protein>
<name>A0A839XVM4_9ACTN</name>
<evidence type="ECO:0000256" key="10">
    <source>
        <dbReference type="SAM" id="Phobius"/>
    </source>
</evidence>
<dbReference type="GO" id="GO:0098719">
    <property type="term" value="P:sodium ion import across plasma membrane"/>
    <property type="evidence" value="ECO:0007669"/>
    <property type="project" value="TreeGrafter"/>
</dbReference>
<dbReference type="InterPro" id="IPR006153">
    <property type="entry name" value="Cation/H_exchanger_TM"/>
</dbReference>
<evidence type="ECO:0000256" key="6">
    <source>
        <dbReference type="ARBA" id="ARBA00023053"/>
    </source>
</evidence>
<keyword evidence="7" id="KW-0406">Ion transport</keyword>
<dbReference type="EMBL" id="JACIBU010000001">
    <property type="protein sequence ID" value="MBB3675680.1"/>
    <property type="molecule type" value="Genomic_DNA"/>
</dbReference>